<feature type="transmembrane region" description="Helical" evidence="9">
    <location>
        <begin position="89"/>
        <end position="109"/>
    </location>
</feature>
<dbReference type="SUPFAM" id="SSF55874">
    <property type="entry name" value="ATPase domain of HSP90 chaperone/DNA topoisomerase II/histidine kinase"/>
    <property type="match status" value="1"/>
</dbReference>
<dbReference type="GO" id="GO:0005524">
    <property type="term" value="F:ATP binding"/>
    <property type="evidence" value="ECO:0007669"/>
    <property type="project" value="UniProtKB-KW"/>
</dbReference>
<dbReference type="EC" id="2.7.13.3" evidence="2"/>
<protein>
    <recommendedName>
        <fullName evidence="2">histidine kinase</fullName>
        <ecNumber evidence="2">2.7.13.3</ecNumber>
    </recommendedName>
</protein>
<sequence>MISLRQVPDLWRRWDVTVRDAPTAVALVLASLTPALQNRGTQLGDLPGRPLDALAIAVIALECLPLVVRRRWPIVCLALVSAGFAADQLLGYHAVAGTALPIALLSTGLHLNHHRRTTAVLASAAYVPLAFALDRQGSAEGVTGFVTFYLALAAAWAIGAWLRLNKAAEEERRRHVAEATRQAERTRIARELHDVVTHHVTAMVVQAEAARYLTAAPERLDQTLTAITDTGRRSIADLRHLLDLLNPDHDADPRTTSVGELSALVEQTRKAGQPVEFTEEGAPPAGSARVVAYRVVQEALTNALKYAHGSRTTVHVRHGESEIVVEVGTDGAGSSVSPGGSGRGLAGLRERVSALGGEFSAGRRDDGFVVRARIPAGSPS</sequence>
<dbReference type="GO" id="GO:0046983">
    <property type="term" value="F:protein dimerization activity"/>
    <property type="evidence" value="ECO:0007669"/>
    <property type="project" value="InterPro"/>
</dbReference>
<dbReference type="PANTHER" id="PTHR24421:SF10">
    <property type="entry name" value="NITRATE_NITRITE SENSOR PROTEIN NARQ"/>
    <property type="match status" value="1"/>
</dbReference>
<evidence type="ECO:0000259" key="11">
    <source>
        <dbReference type="Pfam" id="PF07730"/>
    </source>
</evidence>
<dbReference type="Pfam" id="PF07730">
    <property type="entry name" value="HisKA_3"/>
    <property type="match status" value="1"/>
</dbReference>
<evidence type="ECO:0000259" key="10">
    <source>
        <dbReference type="Pfam" id="PF02518"/>
    </source>
</evidence>
<keyword evidence="6 13" id="KW-0418">Kinase</keyword>
<keyword evidence="8" id="KW-0902">Two-component regulatory system</keyword>
<reference evidence="13 14" key="1">
    <citation type="submission" date="2018-05" db="EMBL/GenBank/DDBJ databases">
        <title>Genomic Encyclopedia of Type Strains, Phase IV (KMG-IV): sequencing the most valuable type-strain genomes for metagenomic binning, comparative biology and taxonomic classification.</title>
        <authorList>
            <person name="Goeker M."/>
        </authorList>
    </citation>
    <scope>NUCLEOTIDE SEQUENCE [LARGE SCALE GENOMIC DNA]</scope>
    <source>
        <strain evidence="13 14">DSM 45480</strain>
    </source>
</reference>
<dbReference type="InterPro" id="IPR003594">
    <property type="entry name" value="HATPase_dom"/>
</dbReference>
<dbReference type="InterPro" id="IPR036890">
    <property type="entry name" value="HATPase_C_sf"/>
</dbReference>
<dbReference type="GO" id="GO:0016020">
    <property type="term" value="C:membrane"/>
    <property type="evidence" value="ECO:0007669"/>
    <property type="project" value="InterPro"/>
</dbReference>
<dbReference type="Pfam" id="PF02518">
    <property type="entry name" value="HATPase_c"/>
    <property type="match status" value="1"/>
</dbReference>
<evidence type="ECO:0000256" key="3">
    <source>
        <dbReference type="ARBA" id="ARBA00022553"/>
    </source>
</evidence>
<dbReference type="InterPro" id="IPR055558">
    <property type="entry name" value="DUF7134"/>
</dbReference>
<name>A0A316I0K7_9PSEU</name>
<dbReference type="InterPro" id="IPR011712">
    <property type="entry name" value="Sig_transdc_His_kin_sub3_dim/P"/>
</dbReference>
<evidence type="ECO:0000256" key="2">
    <source>
        <dbReference type="ARBA" id="ARBA00012438"/>
    </source>
</evidence>
<dbReference type="PANTHER" id="PTHR24421">
    <property type="entry name" value="NITRATE/NITRITE SENSOR PROTEIN NARX-RELATED"/>
    <property type="match status" value="1"/>
</dbReference>
<dbReference type="Gene3D" id="1.20.5.1930">
    <property type="match status" value="1"/>
</dbReference>
<dbReference type="GO" id="GO:0000155">
    <property type="term" value="F:phosphorelay sensor kinase activity"/>
    <property type="evidence" value="ECO:0007669"/>
    <property type="project" value="InterPro"/>
</dbReference>
<keyword evidence="4" id="KW-0808">Transferase</keyword>
<comment type="catalytic activity">
    <reaction evidence="1">
        <text>ATP + protein L-histidine = ADP + protein N-phospho-L-histidine.</text>
        <dbReference type="EC" id="2.7.13.3"/>
    </reaction>
</comment>
<keyword evidence="5" id="KW-0547">Nucleotide-binding</keyword>
<feature type="domain" description="DUF7134" evidence="12">
    <location>
        <begin position="11"/>
        <end position="163"/>
    </location>
</feature>
<accession>A0A316I0K7</accession>
<keyword evidence="3" id="KW-0597">Phosphoprotein</keyword>
<keyword evidence="9" id="KW-0472">Membrane</keyword>
<feature type="transmembrane region" description="Helical" evidence="9">
    <location>
        <begin position="145"/>
        <end position="164"/>
    </location>
</feature>
<dbReference type="RefSeq" id="WP_109636574.1">
    <property type="nucleotide sequence ID" value="NZ_QGHB01000004.1"/>
</dbReference>
<dbReference type="Gene3D" id="3.30.565.10">
    <property type="entry name" value="Histidine kinase-like ATPase, C-terminal domain"/>
    <property type="match status" value="1"/>
</dbReference>
<dbReference type="Proteomes" id="UP000246005">
    <property type="component" value="Unassembled WGS sequence"/>
</dbReference>
<dbReference type="AlphaFoldDB" id="A0A316I0K7"/>
<dbReference type="Pfam" id="PF23539">
    <property type="entry name" value="DUF7134"/>
    <property type="match status" value="1"/>
</dbReference>
<keyword evidence="9" id="KW-1133">Transmembrane helix</keyword>
<feature type="domain" description="Signal transduction histidine kinase subgroup 3 dimerisation and phosphoacceptor" evidence="11">
    <location>
        <begin position="184"/>
        <end position="248"/>
    </location>
</feature>
<keyword evidence="9" id="KW-0812">Transmembrane</keyword>
<dbReference type="CDD" id="cd16917">
    <property type="entry name" value="HATPase_UhpB-NarQ-NarX-like"/>
    <property type="match status" value="1"/>
</dbReference>
<feature type="domain" description="Histidine kinase/HSP90-like ATPase" evidence="10">
    <location>
        <begin position="292"/>
        <end position="376"/>
    </location>
</feature>
<keyword evidence="7" id="KW-0067">ATP-binding</keyword>
<evidence type="ECO:0000259" key="12">
    <source>
        <dbReference type="Pfam" id="PF23539"/>
    </source>
</evidence>
<evidence type="ECO:0000256" key="6">
    <source>
        <dbReference type="ARBA" id="ARBA00022777"/>
    </source>
</evidence>
<evidence type="ECO:0000256" key="1">
    <source>
        <dbReference type="ARBA" id="ARBA00000085"/>
    </source>
</evidence>
<gene>
    <name evidence="13" type="ORF">C8D88_10477</name>
</gene>
<evidence type="ECO:0000313" key="14">
    <source>
        <dbReference type="Proteomes" id="UP000246005"/>
    </source>
</evidence>
<feature type="transmembrane region" description="Helical" evidence="9">
    <location>
        <begin position="51"/>
        <end position="69"/>
    </location>
</feature>
<evidence type="ECO:0000313" key="13">
    <source>
        <dbReference type="EMBL" id="PWK86916.1"/>
    </source>
</evidence>
<evidence type="ECO:0000256" key="4">
    <source>
        <dbReference type="ARBA" id="ARBA00022679"/>
    </source>
</evidence>
<organism evidence="13 14">
    <name type="scientific">Lentzea atacamensis</name>
    <dbReference type="NCBI Taxonomy" id="531938"/>
    <lineage>
        <taxon>Bacteria</taxon>
        <taxon>Bacillati</taxon>
        <taxon>Actinomycetota</taxon>
        <taxon>Actinomycetes</taxon>
        <taxon>Pseudonocardiales</taxon>
        <taxon>Pseudonocardiaceae</taxon>
        <taxon>Lentzea</taxon>
    </lineage>
</organism>
<evidence type="ECO:0000256" key="8">
    <source>
        <dbReference type="ARBA" id="ARBA00023012"/>
    </source>
</evidence>
<proteinExistence type="predicted"/>
<dbReference type="InterPro" id="IPR050482">
    <property type="entry name" value="Sensor_HK_TwoCompSys"/>
</dbReference>
<evidence type="ECO:0000256" key="5">
    <source>
        <dbReference type="ARBA" id="ARBA00022741"/>
    </source>
</evidence>
<evidence type="ECO:0000256" key="7">
    <source>
        <dbReference type="ARBA" id="ARBA00022840"/>
    </source>
</evidence>
<evidence type="ECO:0000256" key="9">
    <source>
        <dbReference type="SAM" id="Phobius"/>
    </source>
</evidence>
<comment type="caution">
    <text evidence="13">The sequence shown here is derived from an EMBL/GenBank/DDBJ whole genome shotgun (WGS) entry which is preliminary data.</text>
</comment>
<dbReference type="EMBL" id="QGHB01000004">
    <property type="protein sequence ID" value="PWK86916.1"/>
    <property type="molecule type" value="Genomic_DNA"/>
</dbReference>